<gene>
    <name evidence="5" type="ORF">FA09DRAFT_332229</name>
</gene>
<dbReference type="PANTHER" id="PTHR12169">
    <property type="entry name" value="ATPASE N2B"/>
    <property type="match status" value="1"/>
</dbReference>
<protein>
    <recommendedName>
        <fullName evidence="7">AAA+ ATPase domain-containing protein</fullName>
    </recommendedName>
</protein>
<feature type="compositionally biased region" description="Low complexity" evidence="4">
    <location>
        <begin position="228"/>
        <end position="243"/>
    </location>
</feature>
<dbReference type="SUPFAM" id="SSF52540">
    <property type="entry name" value="P-loop containing nucleoside triphosphate hydrolases"/>
    <property type="match status" value="1"/>
</dbReference>
<accession>A0A316Z344</accession>
<sequence>MRVSSPLLRTALPAPLRPLSRASLAPPPHAPAAPHRLASRLTPSAYTGTRRHAEAPADDEAPAPTADLTTTDPLEHYLAAVARGEVRRDEEQIRVMAKLRDLTRRLSDYTPPAHLLSHLSRRAASPASSTPSAAARGGAVDASQVRELVAYLSEAQTLASLDTPRGILLTGPPGRGKTMCLDAWYEALPVRGKFRRHYHHLLLTIYRLIWAEAERRRQLRNTAVPFLSSSASSGDSTSSGPRSPQRGTGTVWQRASAATTSEADDTLRSGTGQLWKRALKGMPFYRPDAMSGKGGNAGSDLDEPLPPGAPLQDGQGTERSLALHAAATLFLQHGHVLLFDELQLVDVTSASLLRQILTAYWFLGGVLVGSSNRLPEDLFANHVQRRALTEFLMALRERCEVVEMGGQRDWRRKGEEEEEEEEEKGEMYFVQGEKGFEEACEKLVAGREGKAASVTVYGRRVLIPLSYAARGSAAPVCRFTFAQLCDVPLGPADYLTLASSYRTFILDDVPQLPLSHKNQARRLITLLDALYEAGCALLVRAAAPPDGLFFPNERREAGEGALELLDSQSMMQSETMSEALQDTEEGFRPNVGRYREEQETQAQSDAAAAAAAATASATAAAQGEEQAKPQRRRMPGEESEKSERRRKEGRNEGFMSLAIFSGEDERFSFQRAVSRLHEMSRPTWRTRPWRPFLDVEMSQWGSGADAALRMPLSKVPLPPTPHAHREANQFGMAEFGDEASFAGPTTPLGATVFEPEPPNSPAKRRASQDGAPVLSAVHAWGMAEWGPKAGRWGRGARAEEEQEEEREEETPRERRRRLSEQRRRQEGAE</sequence>
<dbReference type="Gene3D" id="3.40.50.300">
    <property type="entry name" value="P-loop containing nucleotide triphosphate hydrolases"/>
    <property type="match status" value="1"/>
</dbReference>
<feature type="compositionally biased region" description="Basic and acidic residues" evidence="4">
    <location>
        <begin position="818"/>
        <end position="829"/>
    </location>
</feature>
<evidence type="ECO:0000313" key="6">
    <source>
        <dbReference type="Proteomes" id="UP000245946"/>
    </source>
</evidence>
<reference evidence="5 6" key="1">
    <citation type="journal article" date="2018" name="Mol. Biol. Evol.">
        <title>Broad Genomic Sampling Reveals a Smut Pathogenic Ancestry of the Fungal Clade Ustilaginomycotina.</title>
        <authorList>
            <person name="Kijpornyongpan T."/>
            <person name="Mondo S.J."/>
            <person name="Barry K."/>
            <person name="Sandor L."/>
            <person name="Lee J."/>
            <person name="Lipzen A."/>
            <person name="Pangilinan J."/>
            <person name="LaButti K."/>
            <person name="Hainaut M."/>
            <person name="Henrissat B."/>
            <person name="Grigoriev I.V."/>
            <person name="Spatafora J.W."/>
            <person name="Aime M.C."/>
        </authorList>
    </citation>
    <scope>NUCLEOTIDE SEQUENCE [LARGE SCALE GENOMIC DNA]</scope>
    <source>
        <strain evidence="5 6">MCA 4186</strain>
    </source>
</reference>
<feature type="region of interest" description="Disordered" evidence="4">
    <location>
        <begin position="1"/>
        <end position="72"/>
    </location>
</feature>
<feature type="compositionally biased region" description="Low complexity" evidence="4">
    <location>
        <begin position="600"/>
        <end position="624"/>
    </location>
</feature>
<organism evidence="5 6">
    <name type="scientific">Tilletiopsis washingtonensis</name>
    <dbReference type="NCBI Taxonomy" id="58919"/>
    <lineage>
        <taxon>Eukaryota</taxon>
        <taxon>Fungi</taxon>
        <taxon>Dikarya</taxon>
        <taxon>Basidiomycota</taxon>
        <taxon>Ustilaginomycotina</taxon>
        <taxon>Exobasidiomycetes</taxon>
        <taxon>Entylomatales</taxon>
        <taxon>Entylomatales incertae sedis</taxon>
        <taxon>Tilletiopsis</taxon>
    </lineage>
</organism>
<dbReference type="PANTHER" id="PTHR12169:SF2">
    <property type="entry name" value="AFG1P"/>
    <property type="match status" value="1"/>
</dbReference>
<feature type="region of interest" description="Disordered" evidence="4">
    <location>
        <begin position="784"/>
        <end position="829"/>
    </location>
</feature>
<proteinExistence type="inferred from homology"/>
<evidence type="ECO:0000256" key="2">
    <source>
        <dbReference type="ARBA" id="ARBA00022741"/>
    </source>
</evidence>
<dbReference type="RefSeq" id="XP_025595601.1">
    <property type="nucleotide sequence ID" value="XM_025743371.1"/>
</dbReference>
<keyword evidence="3" id="KW-0067">ATP-binding</keyword>
<dbReference type="GO" id="GO:0016887">
    <property type="term" value="F:ATP hydrolysis activity"/>
    <property type="evidence" value="ECO:0007669"/>
    <property type="project" value="InterPro"/>
</dbReference>
<dbReference type="EMBL" id="KZ819305">
    <property type="protein sequence ID" value="PWN95322.1"/>
    <property type="molecule type" value="Genomic_DNA"/>
</dbReference>
<dbReference type="OrthoDB" id="2193432at2759"/>
<feature type="compositionally biased region" description="Basic and acidic residues" evidence="4">
    <location>
        <begin position="634"/>
        <end position="650"/>
    </location>
</feature>
<feature type="region of interest" description="Disordered" evidence="4">
    <location>
        <begin position="227"/>
        <end position="267"/>
    </location>
</feature>
<evidence type="ECO:0000256" key="4">
    <source>
        <dbReference type="SAM" id="MobiDB-lite"/>
    </source>
</evidence>
<feature type="compositionally biased region" description="Low complexity" evidence="4">
    <location>
        <begin position="62"/>
        <end position="72"/>
    </location>
</feature>
<dbReference type="GeneID" id="37270915"/>
<dbReference type="AlphaFoldDB" id="A0A316Z344"/>
<dbReference type="InterPro" id="IPR027417">
    <property type="entry name" value="P-loop_NTPase"/>
</dbReference>
<dbReference type="GO" id="GO:0005524">
    <property type="term" value="F:ATP binding"/>
    <property type="evidence" value="ECO:0007669"/>
    <property type="project" value="UniProtKB-KW"/>
</dbReference>
<dbReference type="Proteomes" id="UP000245946">
    <property type="component" value="Unassembled WGS sequence"/>
</dbReference>
<feature type="compositionally biased region" description="Acidic residues" evidence="4">
    <location>
        <begin position="800"/>
        <end position="810"/>
    </location>
</feature>
<name>A0A316Z344_9BASI</name>
<dbReference type="InterPro" id="IPR005654">
    <property type="entry name" value="ATPase_AFG1-like"/>
</dbReference>
<comment type="similarity">
    <text evidence="1">Belongs to the AFG1 ATPase family.</text>
</comment>
<dbReference type="NCBIfam" id="NF040713">
    <property type="entry name" value="ZapE"/>
    <property type="match status" value="1"/>
</dbReference>
<dbReference type="GO" id="GO:0005739">
    <property type="term" value="C:mitochondrion"/>
    <property type="evidence" value="ECO:0007669"/>
    <property type="project" value="TreeGrafter"/>
</dbReference>
<feature type="compositionally biased region" description="Low complexity" evidence="4">
    <location>
        <begin position="32"/>
        <end position="41"/>
    </location>
</feature>
<evidence type="ECO:0008006" key="7">
    <source>
        <dbReference type="Google" id="ProtNLM"/>
    </source>
</evidence>
<feature type="region of interest" description="Disordered" evidence="4">
    <location>
        <begin position="117"/>
        <end position="138"/>
    </location>
</feature>
<evidence type="ECO:0000313" key="5">
    <source>
        <dbReference type="EMBL" id="PWN95322.1"/>
    </source>
</evidence>
<evidence type="ECO:0000256" key="1">
    <source>
        <dbReference type="ARBA" id="ARBA00010322"/>
    </source>
</evidence>
<feature type="region of interest" description="Disordered" evidence="4">
    <location>
        <begin position="595"/>
        <end position="650"/>
    </location>
</feature>
<dbReference type="Pfam" id="PF03969">
    <property type="entry name" value="AFG1_ATPase"/>
    <property type="match status" value="2"/>
</dbReference>
<keyword evidence="6" id="KW-1185">Reference proteome</keyword>
<evidence type="ECO:0000256" key="3">
    <source>
        <dbReference type="ARBA" id="ARBA00022840"/>
    </source>
</evidence>
<feature type="compositionally biased region" description="Low complexity" evidence="4">
    <location>
        <begin position="1"/>
        <end position="24"/>
    </location>
</feature>
<keyword evidence="2" id="KW-0547">Nucleotide-binding</keyword>
<feature type="region of interest" description="Disordered" evidence="4">
    <location>
        <begin position="289"/>
        <end position="315"/>
    </location>
</feature>